<evidence type="ECO:0000313" key="3">
    <source>
        <dbReference type="Proteomes" id="UP000229370"/>
    </source>
</evidence>
<accession>A0A2M8GLF1</accession>
<feature type="transmembrane region" description="Helical" evidence="1">
    <location>
        <begin position="28"/>
        <end position="49"/>
    </location>
</feature>
<organism evidence="2 3">
    <name type="scientific">Candidatus Roizmanbacteria bacterium CG_4_8_14_3_um_filter_36_10</name>
    <dbReference type="NCBI Taxonomy" id="1974834"/>
    <lineage>
        <taxon>Bacteria</taxon>
        <taxon>Candidatus Roizmaniibacteriota</taxon>
    </lineage>
</organism>
<dbReference type="CDD" id="cd00229">
    <property type="entry name" value="SGNH_hydrolase"/>
    <property type="match status" value="1"/>
</dbReference>
<evidence type="ECO:0000313" key="2">
    <source>
        <dbReference type="EMBL" id="PJC81387.1"/>
    </source>
</evidence>
<evidence type="ECO:0008006" key="4">
    <source>
        <dbReference type="Google" id="ProtNLM"/>
    </source>
</evidence>
<comment type="caution">
    <text evidence="2">The sequence shown here is derived from an EMBL/GenBank/DDBJ whole genome shotgun (WGS) entry which is preliminary data.</text>
</comment>
<protein>
    <recommendedName>
        <fullName evidence="4">SGNH hydrolase-type esterase domain-containing protein</fullName>
    </recommendedName>
</protein>
<reference evidence="3" key="1">
    <citation type="submission" date="2017-09" db="EMBL/GenBank/DDBJ databases">
        <title>Depth-based differentiation of microbial function through sediment-hosted aquifers and enrichment of novel symbionts in the deep terrestrial subsurface.</title>
        <authorList>
            <person name="Probst A.J."/>
            <person name="Ladd B."/>
            <person name="Jarett J.K."/>
            <person name="Geller-Mcgrath D.E."/>
            <person name="Sieber C.M.K."/>
            <person name="Emerson J.B."/>
            <person name="Anantharaman K."/>
            <person name="Thomas B.C."/>
            <person name="Malmstrom R."/>
            <person name="Stieglmeier M."/>
            <person name="Klingl A."/>
            <person name="Woyke T."/>
            <person name="Ryan C.M."/>
            <person name="Banfield J.F."/>
        </authorList>
    </citation>
    <scope>NUCLEOTIDE SEQUENCE [LARGE SCALE GENOMIC DNA]</scope>
</reference>
<dbReference type="SUPFAM" id="SSF52266">
    <property type="entry name" value="SGNH hydrolase"/>
    <property type="match status" value="1"/>
</dbReference>
<dbReference type="Proteomes" id="UP000229370">
    <property type="component" value="Unassembled WGS sequence"/>
</dbReference>
<dbReference type="EMBL" id="PFQK01000087">
    <property type="protein sequence ID" value="PJC81387.1"/>
    <property type="molecule type" value="Genomic_DNA"/>
</dbReference>
<keyword evidence="1" id="KW-0812">Transmembrane</keyword>
<gene>
    <name evidence="2" type="ORF">CO007_04965</name>
</gene>
<dbReference type="GO" id="GO:0016788">
    <property type="term" value="F:hydrolase activity, acting on ester bonds"/>
    <property type="evidence" value="ECO:0007669"/>
    <property type="project" value="InterPro"/>
</dbReference>
<dbReference type="AlphaFoldDB" id="A0A2M8GLF1"/>
<keyword evidence="1" id="KW-1133">Transmembrane helix</keyword>
<sequence length="327" mass="36549">MAQKYYYVNQRILDRYSCSVSDLRLADIFLGLRAGMLMIVVFFLGYFFVSESSLPQKIHSPLTTTLAEESDIKTPFTSIVQHFNSAEDEPTQPPTVTGPEIEQEAVIPDPVKLSKNSYSIAVFGDSMVDTMGERLEYLEHTLKKKYPNTDFNLYNFGKGAQNCEEGLARLHSPLDYQDRHYPTLDEIKPDVLIIGSFAYNPFSPHDSGRYRSCFSQLVSEGKTISGRIYVLAEIAPLKVNFGKGPGGVNWDDNTAYQQATRIIEQLENAIDISQFANVPLINAFISSQISADKSGNPKYVNSSDGIHPSVAGHEFMADLITDTLRFN</sequence>
<evidence type="ECO:0000256" key="1">
    <source>
        <dbReference type="SAM" id="Phobius"/>
    </source>
</evidence>
<dbReference type="InterPro" id="IPR036514">
    <property type="entry name" value="SGNH_hydro_sf"/>
</dbReference>
<dbReference type="Pfam" id="PF00657">
    <property type="entry name" value="Lipase_GDSL"/>
    <property type="match status" value="1"/>
</dbReference>
<keyword evidence="1" id="KW-0472">Membrane</keyword>
<proteinExistence type="predicted"/>
<dbReference type="Gene3D" id="3.40.50.1110">
    <property type="entry name" value="SGNH hydrolase"/>
    <property type="match status" value="1"/>
</dbReference>
<name>A0A2M8GLF1_9BACT</name>
<dbReference type="InterPro" id="IPR001087">
    <property type="entry name" value="GDSL"/>
</dbReference>